<keyword evidence="2" id="KW-1185">Reference proteome</keyword>
<protein>
    <submittedName>
        <fullName evidence="1">Uncharacterized protein</fullName>
    </submittedName>
</protein>
<gene>
    <name evidence="1" type="ORF">PanWU01x14_167280</name>
</gene>
<name>A0A2P5CB88_PARAD</name>
<proteinExistence type="predicted"/>
<accession>A0A2P5CB88</accession>
<comment type="caution">
    <text evidence="1">The sequence shown here is derived from an EMBL/GenBank/DDBJ whole genome shotgun (WGS) entry which is preliminary data.</text>
</comment>
<reference evidence="2" key="1">
    <citation type="submission" date="2016-06" db="EMBL/GenBank/DDBJ databases">
        <title>Parallel loss of symbiosis genes in relatives of nitrogen-fixing non-legume Parasponia.</title>
        <authorList>
            <person name="Van Velzen R."/>
            <person name="Holmer R."/>
            <person name="Bu F."/>
            <person name="Rutten L."/>
            <person name="Van Zeijl A."/>
            <person name="Liu W."/>
            <person name="Santuari L."/>
            <person name="Cao Q."/>
            <person name="Sharma T."/>
            <person name="Shen D."/>
            <person name="Roswanjaya Y."/>
            <person name="Wardhani T."/>
            <person name="Kalhor M.S."/>
            <person name="Jansen J."/>
            <person name="Van den Hoogen J."/>
            <person name="Gungor B."/>
            <person name="Hartog M."/>
            <person name="Hontelez J."/>
            <person name="Verver J."/>
            <person name="Yang W.-C."/>
            <person name="Schijlen E."/>
            <person name="Repin R."/>
            <person name="Schilthuizen M."/>
            <person name="Schranz E."/>
            <person name="Heidstra R."/>
            <person name="Miyata K."/>
            <person name="Fedorova E."/>
            <person name="Kohlen W."/>
            <person name="Bisseling T."/>
            <person name="Smit S."/>
            <person name="Geurts R."/>
        </authorList>
    </citation>
    <scope>NUCLEOTIDE SEQUENCE [LARGE SCALE GENOMIC DNA]</scope>
    <source>
        <strain evidence="2">cv. WU1-14</strain>
    </source>
</reference>
<organism evidence="1 2">
    <name type="scientific">Parasponia andersonii</name>
    <name type="common">Sponia andersonii</name>
    <dbReference type="NCBI Taxonomy" id="3476"/>
    <lineage>
        <taxon>Eukaryota</taxon>
        <taxon>Viridiplantae</taxon>
        <taxon>Streptophyta</taxon>
        <taxon>Embryophyta</taxon>
        <taxon>Tracheophyta</taxon>
        <taxon>Spermatophyta</taxon>
        <taxon>Magnoliopsida</taxon>
        <taxon>eudicotyledons</taxon>
        <taxon>Gunneridae</taxon>
        <taxon>Pentapetalae</taxon>
        <taxon>rosids</taxon>
        <taxon>fabids</taxon>
        <taxon>Rosales</taxon>
        <taxon>Cannabaceae</taxon>
        <taxon>Parasponia</taxon>
    </lineage>
</organism>
<dbReference type="Proteomes" id="UP000237105">
    <property type="component" value="Unassembled WGS sequence"/>
</dbReference>
<dbReference type="PANTHER" id="PTHR47481:SF31">
    <property type="entry name" value="OS01G0873500 PROTEIN"/>
    <property type="match status" value="1"/>
</dbReference>
<dbReference type="EMBL" id="JXTB01000150">
    <property type="protein sequence ID" value="PON58336.1"/>
    <property type="molecule type" value="Genomic_DNA"/>
</dbReference>
<dbReference type="AlphaFoldDB" id="A0A2P5CB88"/>
<feature type="non-terminal residue" evidence="1">
    <location>
        <position position="66"/>
    </location>
</feature>
<evidence type="ECO:0000313" key="1">
    <source>
        <dbReference type="EMBL" id="PON58336.1"/>
    </source>
</evidence>
<evidence type="ECO:0000313" key="2">
    <source>
        <dbReference type="Proteomes" id="UP000237105"/>
    </source>
</evidence>
<dbReference type="OrthoDB" id="1164227at2759"/>
<dbReference type="PANTHER" id="PTHR47481">
    <property type="match status" value="1"/>
</dbReference>
<sequence length="66" mass="7285">MKTTKGGSSVAEYMQKIKNVIDDLPMIGHPLSDKEAIAHALNGLVDKFDQLSTAIRHETLLQHLKS</sequence>